<organism evidence="1 2">
    <name type="scientific">Methyloversatilis universalis (strain ATCC BAA-1314 / DSM 25237 / JCM 13912 / CCUG 52030 / FAM5)</name>
    <dbReference type="NCBI Taxonomy" id="1000565"/>
    <lineage>
        <taxon>Bacteria</taxon>
        <taxon>Pseudomonadati</taxon>
        <taxon>Pseudomonadota</taxon>
        <taxon>Betaproteobacteria</taxon>
        <taxon>Nitrosomonadales</taxon>
        <taxon>Sterolibacteriaceae</taxon>
        <taxon>Methyloversatilis</taxon>
    </lineage>
</organism>
<protein>
    <recommendedName>
        <fullName evidence="3">Regulatory protein, RpfE type</fullName>
    </recommendedName>
</protein>
<dbReference type="PIRSF" id="PIRSF015283">
    <property type="entry name" value="Regulatory_RpfE"/>
    <property type="match status" value="1"/>
</dbReference>
<evidence type="ECO:0008006" key="3">
    <source>
        <dbReference type="Google" id="ProtNLM"/>
    </source>
</evidence>
<proteinExistence type="predicted"/>
<dbReference type="STRING" id="1000565.METUNv1_04025"/>
<reference evidence="1 2" key="1">
    <citation type="journal article" date="2011" name="J. Bacteriol.">
        <title>Genome sequence of Methyloversatilis universalis FAM5T, a methylotrophic representative of the order Rhodocyclales.</title>
        <authorList>
            <person name="Kittichotirat W."/>
            <person name="Good N.M."/>
            <person name="Hall R."/>
            <person name="Bringel F."/>
            <person name="Lajus A."/>
            <person name="Medigue C."/>
            <person name="Smalley N.E."/>
            <person name="Beck D."/>
            <person name="Bumgarner R."/>
            <person name="Vuilleumier S."/>
            <person name="Kalyuzhnaya M.G."/>
        </authorList>
    </citation>
    <scope>NUCLEOTIDE SEQUENCE [LARGE SCALE GENOMIC DNA]</scope>
    <source>
        <strain evidence="2">ATCC BAA-1314 / JCM 13912 / FAM5</strain>
    </source>
</reference>
<dbReference type="AlphaFoldDB" id="F5RI75"/>
<gene>
    <name evidence="1" type="ORF">METUNv1_04025</name>
</gene>
<dbReference type="RefSeq" id="WP_008064875.1">
    <property type="nucleotide sequence ID" value="NZ_AFHG01000059.1"/>
</dbReference>
<dbReference type="InterPro" id="IPR016631">
    <property type="entry name" value="Regulatory_RpfE"/>
</dbReference>
<evidence type="ECO:0000313" key="1">
    <source>
        <dbReference type="EMBL" id="EGK70057.1"/>
    </source>
</evidence>
<keyword evidence="2" id="KW-1185">Reference proteome</keyword>
<dbReference type="eggNOG" id="COG4255">
    <property type="taxonomic scope" value="Bacteria"/>
</dbReference>
<name>F5RI75_METUF</name>
<sequence>MSLHLVLPGLLWPSTSPLPPPATPALSLLLGRGIRSRRPAAAPEHLLAGLFGLKPDAPLGALRRAGCGEPVDSRCWLAADVAHLRFARDALMLTDRPDVRPDADEAAALAAAWNAHFANVGWLHLPAGGHGHLALLEPLSVDTVPPGAAMGRKIDVSMPGGRDGARLRQWMNETQMLFHVHPVNAAREEAGRPTLNTLWFWGAGTLPVQAALPCMQLWADDALAHGLAHAAGVRAAPLPERRDIALQEGNLVLLQDALPPALYLDAEGWLQAVQALERDWIVPALQALKRGDVQSVTVTLSGDEGVLACTTERRDLWKFWRRAVPLAS</sequence>
<comment type="caution">
    <text evidence="1">The sequence shown here is derived from an EMBL/GenBank/DDBJ whole genome shotgun (WGS) entry which is preliminary data.</text>
</comment>
<accession>F5RI75</accession>
<dbReference type="EMBL" id="AFHG01000059">
    <property type="protein sequence ID" value="EGK70057.1"/>
    <property type="molecule type" value="Genomic_DNA"/>
</dbReference>
<evidence type="ECO:0000313" key="2">
    <source>
        <dbReference type="Proteomes" id="UP000005019"/>
    </source>
</evidence>
<dbReference type="Proteomes" id="UP000005019">
    <property type="component" value="Unassembled WGS sequence"/>
</dbReference>
<dbReference type="OrthoDB" id="5295974at2"/>